<protein>
    <recommendedName>
        <fullName evidence="4">DUF2953 domain-containing protein</fullName>
    </recommendedName>
</protein>
<name>A0A1S8TCA1_9CLOT</name>
<dbReference type="OrthoDB" id="1931555at2"/>
<keyword evidence="1" id="KW-0812">Transmembrane</keyword>
<proteinExistence type="predicted"/>
<comment type="caution">
    <text evidence="2">The sequence shown here is derived from an EMBL/GenBank/DDBJ whole genome shotgun (WGS) entry which is preliminary data.</text>
</comment>
<dbReference type="InterPro" id="IPR021338">
    <property type="entry name" value="DUF2953"/>
</dbReference>
<keyword evidence="3" id="KW-1185">Reference proteome</keyword>
<dbReference type="RefSeq" id="WP_077848399.1">
    <property type="nucleotide sequence ID" value="NZ_LZZM01000188.1"/>
</dbReference>
<feature type="transmembrane region" description="Helical" evidence="1">
    <location>
        <begin position="6"/>
        <end position="26"/>
    </location>
</feature>
<dbReference type="EMBL" id="LZZM01000188">
    <property type="protein sequence ID" value="OOM75239.1"/>
    <property type="molecule type" value="Genomic_DNA"/>
</dbReference>
<accession>A0A1S8TCA1</accession>
<feature type="transmembrane region" description="Helical" evidence="1">
    <location>
        <begin position="161"/>
        <end position="180"/>
    </location>
</feature>
<sequence>MKLFFIFFIVLSIFLIPIPIKINIYYSQINYYIKLYGFTIISRKKSETKKKLVHKAKSTIENQPNIFKIFYKNINFKSLEYKVLISKLYNSKFKPLLKIDLFFDYSLNDAAKTAIFYGILCQAPSLIYLLLNIPFNLHKFNMKINPIFEDKFLLKIETSSIFFLSFANAIYIIFFLFKLIKKQGR</sequence>
<evidence type="ECO:0008006" key="4">
    <source>
        <dbReference type="Google" id="ProtNLM"/>
    </source>
</evidence>
<keyword evidence="1" id="KW-0472">Membrane</keyword>
<keyword evidence="1" id="KW-1133">Transmembrane helix</keyword>
<reference evidence="2 3" key="1">
    <citation type="submission" date="2016-05" db="EMBL/GenBank/DDBJ databases">
        <title>Microbial solvent formation.</title>
        <authorList>
            <person name="Poehlein A."/>
            <person name="Montoya Solano J.D."/>
            <person name="Flitsch S."/>
            <person name="Krabben P."/>
            <person name="Duerre P."/>
            <person name="Daniel R."/>
        </authorList>
    </citation>
    <scope>NUCLEOTIDE SEQUENCE [LARGE SCALE GENOMIC DNA]</scope>
    <source>
        <strain evidence="2 3">DSM 2619</strain>
    </source>
</reference>
<evidence type="ECO:0000313" key="3">
    <source>
        <dbReference type="Proteomes" id="UP000190890"/>
    </source>
</evidence>
<dbReference type="Proteomes" id="UP000190890">
    <property type="component" value="Unassembled WGS sequence"/>
</dbReference>
<feature type="transmembrane region" description="Helical" evidence="1">
    <location>
        <begin position="114"/>
        <end position="135"/>
    </location>
</feature>
<gene>
    <name evidence="2" type="ORF">CLPUN_33690</name>
</gene>
<evidence type="ECO:0000256" key="1">
    <source>
        <dbReference type="SAM" id="Phobius"/>
    </source>
</evidence>
<evidence type="ECO:0000313" key="2">
    <source>
        <dbReference type="EMBL" id="OOM75239.1"/>
    </source>
</evidence>
<organism evidence="2 3">
    <name type="scientific">Clostridium puniceum</name>
    <dbReference type="NCBI Taxonomy" id="29367"/>
    <lineage>
        <taxon>Bacteria</taxon>
        <taxon>Bacillati</taxon>
        <taxon>Bacillota</taxon>
        <taxon>Clostridia</taxon>
        <taxon>Eubacteriales</taxon>
        <taxon>Clostridiaceae</taxon>
        <taxon>Clostridium</taxon>
    </lineage>
</organism>
<dbReference type="AlphaFoldDB" id="A0A1S8TCA1"/>
<dbReference type="STRING" id="29367.CLPUN_33690"/>
<dbReference type="Pfam" id="PF11167">
    <property type="entry name" value="DUF2953"/>
    <property type="match status" value="1"/>
</dbReference>